<accession>A0A7S3A3Y0</accession>
<dbReference type="InterPro" id="IPR000719">
    <property type="entry name" value="Prot_kinase_dom"/>
</dbReference>
<evidence type="ECO:0000256" key="4">
    <source>
        <dbReference type="ARBA" id="ARBA00022741"/>
    </source>
</evidence>
<dbReference type="PANTHER" id="PTHR24057">
    <property type="entry name" value="GLYCOGEN SYNTHASE KINASE-3 ALPHA"/>
    <property type="match status" value="1"/>
</dbReference>
<evidence type="ECO:0000256" key="5">
    <source>
        <dbReference type="ARBA" id="ARBA00022777"/>
    </source>
</evidence>
<reference evidence="10" key="1">
    <citation type="submission" date="2021-01" db="EMBL/GenBank/DDBJ databases">
        <authorList>
            <person name="Corre E."/>
            <person name="Pelletier E."/>
            <person name="Niang G."/>
            <person name="Scheremetjew M."/>
            <person name="Finn R."/>
            <person name="Kale V."/>
            <person name="Holt S."/>
            <person name="Cochrane G."/>
            <person name="Meng A."/>
            <person name="Brown T."/>
            <person name="Cohen L."/>
        </authorList>
    </citation>
    <scope>NUCLEOTIDE SEQUENCE</scope>
    <source>
        <strain evidence="10">CCMP 769</strain>
    </source>
</reference>
<dbReference type="GO" id="GO:0007165">
    <property type="term" value="P:signal transduction"/>
    <property type="evidence" value="ECO:0007669"/>
    <property type="project" value="TreeGrafter"/>
</dbReference>
<dbReference type="GO" id="GO:0005737">
    <property type="term" value="C:cytoplasm"/>
    <property type="evidence" value="ECO:0007669"/>
    <property type="project" value="TreeGrafter"/>
</dbReference>
<gene>
    <name evidence="10" type="ORF">RMAR00112_LOCUS28933</name>
</gene>
<evidence type="ECO:0000313" key="10">
    <source>
        <dbReference type="EMBL" id="CAE0060867.1"/>
    </source>
</evidence>
<feature type="domain" description="Protein kinase" evidence="9">
    <location>
        <begin position="39"/>
        <end position="322"/>
    </location>
</feature>
<evidence type="ECO:0000256" key="8">
    <source>
        <dbReference type="RuleBase" id="RU000304"/>
    </source>
</evidence>
<proteinExistence type="inferred from homology"/>
<dbReference type="InterPro" id="IPR011009">
    <property type="entry name" value="Kinase-like_dom_sf"/>
</dbReference>
<dbReference type="InterPro" id="IPR017441">
    <property type="entry name" value="Protein_kinase_ATP_BS"/>
</dbReference>
<dbReference type="PROSITE" id="PS00108">
    <property type="entry name" value="PROTEIN_KINASE_ST"/>
    <property type="match status" value="1"/>
</dbReference>
<dbReference type="Pfam" id="PF00069">
    <property type="entry name" value="Pkinase"/>
    <property type="match status" value="1"/>
</dbReference>
<dbReference type="InterPro" id="IPR050591">
    <property type="entry name" value="GSK-3"/>
</dbReference>
<organism evidence="10">
    <name type="scientific">Rhodosorus marinus</name>
    <dbReference type="NCBI Taxonomy" id="101924"/>
    <lineage>
        <taxon>Eukaryota</taxon>
        <taxon>Rhodophyta</taxon>
        <taxon>Stylonematophyceae</taxon>
        <taxon>Stylonematales</taxon>
        <taxon>Stylonemataceae</taxon>
        <taxon>Rhodosorus</taxon>
    </lineage>
</organism>
<keyword evidence="6 7" id="KW-0067">ATP-binding</keyword>
<dbReference type="PROSITE" id="PS50011">
    <property type="entry name" value="PROTEIN_KINASE_DOM"/>
    <property type="match status" value="1"/>
</dbReference>
<dbReference type="InterPro" id="IPR008271">
    <property type="entry name" value="Ser/Thr_kinase_AS"/>
</dbReference>
<dbReference type="InterPro" id="IPR039192">
    <property type="entry name" value="STKc_GSK3"/>
</dbReference>
<dbReference type="Gene3D" id="3.30.200.20">
    <property type="entry name" value="Phosphorylase Kinase, domain 1"/>
    <property type="match status" value="1"/>
</dbReference>
<keyword evidence="3" id="KW-0808">Transferase</keyword>
<dbReference type="CDD" id="cd14137">
    <property type="entry name" value="STKc_GSK3"/>
    <property type="match status" value="1"/>
</dbReference>
<dbReference type="GO" id="GO:0004674">
    <property type="term" value="F:protein serine/threonine kinase activity"/>
    <property type="evidence" value="ECO:0007669"/>
    <property type="project" value="UniProtKB-KW"/>
</dbReference>
<sequence>MRRRAMYSRTLPRRMKVRTSDDDDVVEVGDYHDDNGIPYRVRKYVGRGSFGAVFEAFHPPTGETVAIKEVLQDRRFKNRELQIMKMLTHRNVIFLRESFYSTDVSDDGIYLNLVMDYVPETLSQAVRSYTKSKSLMPLTILKVYCFQIFRSLWYIHSKGICHRDVKPQNLLLNPTTQELKLCDFGSAKVLVENEENMSYICSRFYRAPELIFGATHYTTAVDVWSAGCVMAELMLGYPLFPGQSCVDLLVKIVKILGTPKDSDIDMSNGLKNAKIPVIPPESWRRVFRDYNAPDVLDLIDKLLQYNPKKRITLAEAMAHQCFDSLRSSTATLPNGDALPELFDFSAEEFQMAGPLAEKILPRDVHMELSARYGTS</sequence>
<dbReference type="SUPFAM" id="SSF56112">
    <property type="entry name" value="Protein kinase-like (PK-like)"/>
    <property type="match status" value="1"/>
</dbReference>
<dbReference type="PROSITE" id="PS00107">
    <property type="entry name" value="PROTEIN_KINASE_ATP"/>
    <property type="match status" value="1"/>
</dbReference>
<dbReference type="GO" id="GO:0030154">
    <property type="term" value="P:cell differentiation"/>
    <property type="evidence" value="ECO:0007669"/>
    <property type="project" value="TreeGrafter"/>
</dbReference>
<name>A0A7S3A3Y0_9RHOD</name>
<comment type="similarity">
    <text evidence="1">Belongs to the protein kinase superfamily. CMGC Ser/Thr protein kinase family. GSK-3 subfamily.</text>
</comment>
<evidence type="ECO:0000256" key="7">
    <source>
        <dbReference type="PROSITE-ProRule" id="PRU10141"/>
    </source>
</evidence>
<evidence type="ECO:0000259" key="9">
    <source>
        <dbReference type="PROSITE" id="PS50011"/>
    </source>
</evidence>
<evidence type="ECO:0000256" key="3">
    <source>
        <dbReference type="ARBA" id="ARBA00022679"/>
    </source>
</evidence>
<dbReference type="Gene3D" id="1.10.510.10">
    <property type="entry name" value="Transferase(Phosphotransferase) domain 1"/>
    <property type="match status" value="1"/>
</dbReference>
<feature type="binding site" evidence="7">
    <location>
        <position position="68"/>
    </location>
    <ligand>
        <name>ATP</name>
        <dbReference type="ChEBI" id="CHEBI:30616"/>
    </ligand>
</feature>
<dbReference type="AlphaFoldDB" id="A0A7S3A3Y0"/>
<protein>
    <recommendedName>
        <fullName evidence="9">Protein kinase domain-containing protein</fullName>
    </recommendedName>
</protein>
<keyword evidence="5" id="KW-0418">Kinase</keyword>
<evidence type="ECO:0000256" key="1">
    <source>
        <dbReference type="ARBA" id="ARBA00005527"/>
    </source>
</evidence>
<dbReference type="SMART" id="SM00220">
    <property type="entry name" value="S_TKc"/>
    <property type="match status" value="1"/>
</dbReference>
<keyword evidence="4 7" id="KW-0547">Nucleotide-binding</keyword>
<dbReference type="GO" id="GO:0005524">
    <property type="term" value="F:ATP binding"/>
    <property type="evidence" value="ECO:0007669"/>
    <property type="project" value="UniProtKB-UniRule"/>
</dbReference>
<evidence type="ECO:0000256" key="2">
    <source>
        <dbReference type="ARBA" id="ARBA00022527"/>
    </source>
</evidence>
<keyword evidence="2 8" id="KW-0723">Serine/threonine-protein kinase</keyword>
<dbReference type="PANTHER" id="PTHR24057:SF0">
    <property type="entry name" value="PROTEIN KINASE SHAGGY-RELATED"/>
    <property type="match status" value="1"/>
</dbReference>
<dbReference type="GO" id="GO:0005634">
    <property type="term" value="C:nucleus"/>
    <property type="evidence" value="ECO:0007669"/>
    <property type="project" value="TreeGrafter"/>
</dbReference>
<dbReference type="EMBL" id="HBHW01037627">
    <property type="protein sequence ID" value="CAE0060867.1"/>
    <property type="molecule type" value="Transcribed_RNA"/>
</dbReference>
<evidence type="ECO:0000256" key="6">
    <source>
        <dbReference type="ARBA" id="ARBA00022840"/>
    </source>
</evidence>
<dbReference type="FunFam" id="1.10.510.10:FF:000082">
    <property type="entry name" value="Shaggy-related protein kinase kappa"/>
    <property type="match status" value="1"/>
</dbReference>